<protein>
    <recommendedName>
        <fullName evidence="1">WDGH domain-containing protein</fullName>
    </recommendedName>
</protein>
<evidence type="ECO:0000313" key="3">
    <source>
        <dbReference type="Proteomes" id="UP000305282"/>
    </source>
</evidence>
<evidence type="ECO:0000313" key="2">
    <source>
        <dbReference type="EMBL" id="THJ74932.1"/>
    </source>
</evidence>
<gene>
    <name evidence="2" type="ORF">E7Y31_08425</name>
</gene>
<dbReference type="InterPro" id="IPR057362">
    <property type="entry name" value="WDGH"/>
</dbReference>
<accession>A0A4S5ES56</accession>
<comment type="caution">
    <text evidence="2">The sequence shown here is derived from an EMBL/GenBank/DDBJ whole genome shotgun (WGS) entry which is preliminary data.</text>
</comment>
<name>A0A4S5ES56_9ACTN</name>
<dbReference type="OrthoDB" id="3078601at2"/>
<dbReference type="EMBL" id="SSXH01000150">
    <property type="protein sequence ID" value="THJ74932.1"/>
    <property type="molecule type" value="Genomic_DNA"/>
</dbReference>
<dbReference type="AlphaFoldDB" id="A0A4S5ES56"/>
<sequence>MTGVDERALYRDRAFLIAVLAAGFETHWAEPDPADPYAADYRLICLHTPAGQLTWHIHPDDAGLFPADLPTRPSDWDGHTTTEKQHRLAALARPGGVMAKRLISKDTQEAVTIAGPVLSDGRVLVQDGAGCIAVVNVADLAVVDGSSDDAGQDSRR</sequence>
<reference evidence="2 3" key="1">
    <citation type="submission" date="2019-04" db="EMBL/GenBank/DDBJ databases">
        <title>Draft genome sequences for three unisolated Alnus-infective Frankia Sp+ strains, AgTrS, AiOr and AvVan, the first sequenced Frankia strains able to sporulate in-planta.</title>
        <authorList>
            <person name="Bethencourt L."/>
            <person name="Vautrin F."/>
            <person name="Taib N."/>
            <person name="Dubost A."/>
            <person name="Castro-Garcia L."/>
            <person name="Imbaud O."/>
            <person name="Abrouk D."/>
            <person name="Fournier P."/>
            <person name="Briolay J."/>
            <person name="Nguyen A."/>
            <person name="Normand P."/>
            <person name="Fernandez M.P."/>
            <person name="Brochier-Armanet C."/>
            <person name="Herrera-Belaroussi A."/>
        </authorList>
    </citation>
    <scope>NUCLEOTIDE SEQUENCE [LARGE SCALE GENOMIC DNA]</scope>
    <source>
        <strain evidence="2 3">AvVan</strain>
    </source>
</reference>
<organism evidence="2 3">
    <name type="scientific">Candidatus Frankia alpina</name>
    <dbReference type="NCBI Taxonomy" id="2699483"/>
    <lineage>
        <taxon>Bacteria</taxon>
        <taxon>Bacillati</taxon>
        <taxon>Actinomycetota</taxon>
        <taxon>Actinomycetes</taxon>
        <taxon>Frankiales</taxon>
        <taxon>Frankiaceae</taxon>
        <taxon>Frankia</taxon>
    </lineage>
</organism>
<evidence type="ECO:0000259" key="1">
    <source>
        <dbReference type="Pfam" id="PF25311"/>
    </source>
</evidence>
<proteinExistence type="predicted"/>
<dbReference type="Pfam" id="PF25311">
    <property type="entry name" value="WDGH"/>
    <property type="match status" value="1"/>
</dbReference>
<dbReference type="Proteomes" id="UP000305282">
    <property type="component" value="Unassembled WGS sequence"/>
</dbReference>
<keyword evidence="3" id="KW-1185">Reference proteome</keyword>
<feature type="domain" description="WDGH" evidence="1">
    <location>
        <begin position="8"/>
        <end position="90"/>
    </location>
</feature>
<dbReference type="RefSeq" id="WP_136447682.1">
    <property type="nucleotide sequence ID" value="NZ_SSXH01000150.1"/>
</dbReference>